<dbReference type="OrthoDB" id="10254221at2759"/>
<evidence type="ECO:0000313" key="6">
    <source>
        <dbReference type="Proteomes" id="UP000315783"/>
    </source>
</evidence>
<evidence type="ECO:0000256" key="3">
    <source>
        <dbReference type="ARBA" id="ARBA00038376"/>
    </source>
</evidence>
<comment type="similarity">
    <text evidence="3">Belongs to the avfA family.</text>
</comment>
<dbReference type="STRING" id="43265.A0A545UNB3"/>
<proteinExistence type="inferred from homology"/>
<dbReference type="InterPro" id="IPR016040">
    <property type="entry name" value="NAD(P)-bd_dom"/>
</dbReference>
<comment type="caution">
    <text evidence="5">The sequence shown here is derived from an EMBL/GenBank/DDBJ whole genome shotgun (WGS) entry which is preliminary data.</text>
</comment>
<dbReference type="PANTHER" id="PTHR15020">
    <property type="entry name" value="FLAVIN REDUCTASE-RELATED"/>
    <property type="match status" value="1"/>
</dbReference>
<gene>
    <name evidence="5" type="ORF">IF1G_10475</name>
</gene>
<dbReference type="EMBL" id="SPUK01000022">
    <property type="protein sequence ID" value="TQV90954.1"/>
    <property type="molecule type" value="Genomic_DNA"/>
</dbReference>
<evidence type="ECO:0000256" key="1">
    <source>
        <dbReference type="ARBA" id="ARBA00023002"/>
    </source>
</evidence>
<organism evidence="5 6">
    <name type="scientific">Cordyceps javanica</name>
    <dbReference type="NCBI Taxonomy" id="43265"/>
    <lineage>
        <taxon>Eukaryota</taxon>
        <taxon>Fungi</taxon>
        <taxon>Dikarya</taxon>
        <taxon>Ascomycota</taxon>
        <taxon>Pezizomycotina</taxon>
        <taxon>Sordariomycetes</taxon>
        <taxon>Hypocreomycetidae</taxon>
        <taxon>Hypocreales</taxon>
        <taxon>Cordycipitaceae</taxon>
        <taxon>Cordyceps</taxon>
    </lineage>
</organism>
<dbReference type="SUPFAM" id="SSF51735">
    <property type="entry name" value="NAD(P)-binding Rossmann-fold domains"/>
    <property type="match status" value="1"/>
</dbReference>
<dbReference type="AlphaFoldDB" id="A0A545UNB3"/>
<name>A0A545UNB3_9HYPO</name>
<reference evidence="5 6" key="1">
    <citation type="journal article" date="2019" name="Appl. Microbiol. Biotechnol.">
        <title>Genome sequence of Isaria javanica and comparative genome analysis insights into family S53 peptidase evolution in fungal entomopathogens.</title>
        <authorList>
            <person name="Lin R."/>
            <person name="Zhang X."/>
            <person name="Xin B."/>
            <person name="Zou M."/>
            <person name="Gao Y."/>
            <person name="Qin F."/>
            <person name="Hu Q."/>
            <person name="Xie B."/>
            <person name="Cheng X."/>
        </authorList>
    </citation>
    <scope>NUCLEOTIDE SEQUENCE [LARGE SCALE GENOMIC DNA]</scope>
    <source>
        <strain evidence="5 6">IJ1G</strain>
    </source>
</reference>
<feature type="domain" description="NAD(P)-binding" evidence="4">
    <location>
        <begin position="17"/>
        <end position="212"/>
    </location>
</feature>
<evidence type="ECO:0000313" key="5">
    <source>
        <dbReference type="EMBL" id="TQV90954.1"/>
    </source>
</evidence>
<dbReference type="GO" id="GO:0004497">
    <property type="term" value="F:monooxygenase activity"/>
    <property type="evidence" value="ECO:0007669"/>
    <property type="project" value="UniProtKB-KW"/>
</dbReference>
<evidence type="ECO:0000256" key="2">
    <source>
        <dbReference type="ARBA" id="ARBA00023033"/>
    </source>
</evidence>
<sequence>MKDSSISTPMDCYSILGATGNCGTALLTICLQAPNVRVKVYCRNREKLFRLVPESKDNDRVEIFNGSILDADLLGKAMAGCKAVFLTASTNDNIPGCHISQDLARTVIKALERMKGKATIPKLVLLSSATIDPWLSRKHPWVNMIVRRSAWHVYKDLELAEAFLREHEEWATCVYIKPGGLSVDVQRGHRLTLDAEESFVSYMDIAAGMLEAGTDVDGRWDNKNVGVVNANGKAKFPAGTPMCIVLGLLRFYLPFLHPYLPVNAGPA</sequence>
<dbReference type="PANTHER" id="PTHR15020:SF37">
    <property type="entry name" value="OXIDOREDUCTASE MDPK"/>
    <property type="match status" value="1"/>
</dbReference>
<dbReference type="Pfam" id="PF13460">
    <property type="entry name" value="NAD_binding_10"/>
    <property type="match status" value="1"/>
</dbReference>
<keyword evidence="2" id="KW-0503">Monooxygenase</keyword>
<accession>A0A545UNB3</accession>
<protein>
    <submittedName>
        <fullName evidence="5">StcQ-like protein</fullName>
    </submittedName>
</protein>
<dbReference type="Proteomes" id="UP000315783">
    <property type="component" value="Unassembled WGS sequence"/>
</dbReference>
<dbReference type="Gene3D" id="3.40.50.720">
    <property type="entry name" value="NAD(P)-binding Rossmann-like Domain"/>
    <property type="match status" value="1"/>
</dbReference>
<keyword evidence="1" id="KW-0560">Oxidoreductase</keyword>
<evidence type="ECO:0000259" key="4">
    <source>
        <dbReference type="Pfam" id="PF13460"/>
    </source>
</evidence>
<dbReference type="InterPro" id="IPR036291">
    <property type="entry name" value="NAD(P)-bd_dom_sf"/>
</dbReference>
<keyword evidence="6" id="KW-1185">Reference proteome</keyword>